<evidence type="ECO:0008006" key="4">
    <source>
        <dbReference type="Google" id="ProtNLM"/>
    </source>
</evidence>
<sequence length="234" mass="25532">MAVNTWAGDPKTTTAMPERVTKTLAVGCLWLCATFAQAATATLSPPDLADLDPQVRHAVAEFERIVTDRDLDAFERHIAADAKMSFGGDGPGAAGLREVWNPQRPDTELWRELDRIVALGGVQSSENGKLVWSAPYPAFAGPDDLYEDPFSTFIVTGTRVALRSAPDAGADVLARVDYAVLNSDCEGTEHWICVRWDGRPAYVHESVVRSPVDHRLSMEIADGDWKIAYFVAGD</sequence>
<dbReference type="EMBL" id="SZUA01000001">
    <property type="protein sequence ID" value="TKR32996.1"/>
    <property type="molecule type" value="Genomic_DNA"/>
</dbReference>
<evidence type="ECO:0000313" key="3">
    <source>
        <dbReference type="Proteomes" id="UP000308707"/>
    </source>
</evidence>
<protein>
    <recommendedName>
        <fullName evidence="4">SH3 domain-containing protein</fullName>
    </recommendedName>
</protein>
<keyword evidence="3" id="KW-1185">Reference proteome</keyword>
<feature type="chain" id="PRO_5020797865" description="SH3 domain-containing protein" evidence="1">
    <location>
        <begin position="39"/>
        <end position="234"/>
    </location>
</feature>
<dbReference type="RefSeq" id="WP_137265206.1">
    <property type="nucleotide sequence ID" value="NZ_SZUA01000001.1"/>
</dbReference>
<proteinExistence type="predicted"/>
<gene>
    <name evidence="2" type="ORF">FCE95_01360</name>
</gene>
<dbReference type="Proteomes" id="UP000308707">
    <property type="component" value="Unassembled WGS sequence"/>
</dbReference>
<evidence type="ECO:0000256" key="1">
    <source>
        <dbReference type="SAM" id="SignalP"/>
    </source>
</evidence>
<accession>A0A4U5JVB0</accession>
<dbReference type="AlphaFoldDB" id="A0A4U5JVB0"/>
<name>A0A4U5JVB0_9GAMM</name>
<feature type="signal peptide" evidence="1">
    <location>
        <begin position="1"/>
        <end position="38"/>
    </location>
</feature>
<keyword evidence="1" id="KW-0732">Signal</keyword>
<organism evidence="2 3">
    <name type="scientific">Luteimonas gilva</name>
    <dbReference type="NCBI Taxonomy" id="2572684"/>
    <lineage>
        <taxon>Bacteria</taxon>
        <taxon>Pseudomonadati</taxon>
        <taxon>Pseudomonadota</taxon>
        <taxon>Gammaproteobacteria</taxon>
        <taxon>Lysobacterales</taxon>
        <taxon>Lysobacteraceae</taxon>
        <taxon>Luteimonas</taxon>
    </lineage>
</organism>
<comment type="caution">
    <text evidence="2">The sequence shown here is derived from an EMBL/GenBank/DDBJ whole genome shotgun (WGS) entry which is preliminary data.</text>
</comment>
<dbReference type="OrthoDB" id="6058737at2"/>
<reference evidence="2 3" key="1">
    <citation type="submission" date="2019-04" db="EMBL/GenBank/DDBJ databases">
        <title>Reference strain of H23.</title>
        <authorList>
            <person name="Luo X."/>
        </authorList>
    </citation>
    <scope>NUCLEOTIDE SEQUENCE [LARGE SCALE GENOMIC DNA]</scope>
    <source>
        <strain evidence="2 3">H23</strain>
    </source>
</reference>
<evidence type="ECO:0000313" key="2">
    <source>
        <dbReference type="EMBL" id="TKR32996.1"/>
    </source>
</evidence>